<dbReference type="SMART" id="SM00360">
    <property type="entry name" value="RRM"/>
    <property type="match status" value="1"/>
</dbReference>
<feature type="domain" description="RRM" evidence="3">
    <location>
        <begin position="16"/>
        <end position="94"/>
    </location>
</feature>
<sequence>MTELYFVLKDDPPPNRCIGVFGLNMNTKEEALREIFSEYGPIKDIVIVTDNQTKRSRGFAFCYFEKLRDAALARKMLNGTVIDGRKIRVDFSITRRAHTPTPGVYMGRPA</sequence>
<dbReference type="Gene3D" id="3.30.70.330">
    <property type="match status" value="1"/>
</dbReference>
<accession>A0ABY6L2U5</accession>
<dbReference type="EMBL" id="CP092874">
    <property type="protein sequence ID" value="UYV75189.1"/>
    <property type="molecule type" value="Genomic_DNA"/>
</dbReference>
<evidence type="ECO:0000259" key="3">
    <source>
        <dbReference type="PROSITE" id="PS50102"/>
    </source>
</evidence>
<dbReference type="InterPro" id="IPR000504">
    <property type="entry name" value="RRM_dom"/>
</dbReference>
<organism evidence="5 6">
    <name type="scientific">Cordylochernes scorpioides</name>
    <dbReference type="NCBI Taxonomy" id="51811"/>
    <lineage>
        <taxon>Eukaryota</taxon>
        <taxon>Metazoa</taxon>
        <taxon>Ecdysozoa</taxon>
        <taxon>Arthropoda</taxon>
        <taxon>Chelicerata</taxon>
        <taxon>Arachnida</taxon>
        <taxon>Pseudoscorpiones</taxon>
        <taxon>Cheliferoidea</taxon>
        <taxon>Chernetidae</taxon>
        <taxon>Cordylochernes</taxon>
    </lineage>
</organism>
<evidence type="ECO:0000256" key="1">
    <source>
        <dbReference type="ARBA" id="ARBA00022884"/>
    </source>
</evidence>
<feature type="non-terminal residue" evidence="5">
    <location>
        <position position="110"/>
    </location>
</feature>
<dbReference type="Proteomes" id="UP001235939">
    <property type="component" value="Chromosome 12"/>
</dbReference>
<evidence type="ECO:0000313" key="6">
    <source>
        <dbReference type="Proteomes" id="UP001235939"/>
    </source>
</evidence>
<dbReference type="InterPro" id="IPR035979">
    <property type="entry name" value="RBD_domain_sf"/>
</dbReference>
<gene>
    <name evidence="4" type="ORF">LAZ67_12002815</name>
    <name evidence="5" type="ORF">LAZ67_12002820</name>
</gene>
<dbReference type="PANTHER" id="PTHR48034">
    <property type="entry name" value="TRANSFORMER-2 SEX-DETERMINING PROTEIN-RELATED"/>
    <property type="match status" value="1"/>
</dbReference>
<keyword evidence="1 2" id="KW-0694">RNA-binding</keyword>
<dbReference type="EMBL" id="CP092874">
    <property type="protein sequence ID" value="UYV75187.1"/>
    <property type="molecule type" value="Genomic_DNA"/>
</dbReference>
<name>A0ABY6L2U5_9ARAC</name>
<protein>
    <submittedName>
        <fullName evidence="5">TRA2B</fullName>
    </submittedName>
</protein>
<dbReference type="Pfam" id="PF00076">
    <property type="entry name" value="RRM_1"/>
    <property type="match status" value="1"/>
</dbReference>
<dbReference type="CDD" id="cd12363">
    <property type="entry name" value="RRM_TRA2"/>
    <property type="match status" value="1"/>
</dbReference>
<proteinExistence type="predicted"/>
<dbReference type="SUPFAM" id="SSF54928">
    <property type="entry name" value="RNA-binding domain, RBD"/>
    <property type="match status" value="1"/>
</dbReference>
<dbReference type="InterPro" id="IPR012677">
    <property type="entry name" value="Nucleotide-bd_a/b_plait_sf"/>
</dbReference>
<dbReference type="InterPro" id="IPR050441">
    <property type="entry name" value="RBM"/>
</dbReference>
<dbReference type="PROSITE" id="PS50102">
    <property type="entry name" value="RRM"/>
    <property type="match status" value="1"/>
</dbReference>
<evidence type="ECO:0000313" key="5">
    <source>
        <dbReference type="EMBL" id="UYV75189.1"/>
    </source>
</evidence>
<reference evidence="5 6" key="1">
    <citation type="submission" date="2022-01" db="EMBL/GenBank/DDBJ databases">
        <title>A chromosomal length assembly of Cordylochernes scorpioides.</title>
        <authorList>
            <person name="Zeh D."/>
            <person name="Zeh J."/>
        </authorList>
    </citation>
    <scope>NUCLEOTIDE SEQUENCE [LARGE SCALE GENOMIC DNA]</scope>
    <source>
        <strain evidence="5">IN4F17</strain>
        <tissue evidence="5">Whole Body</tissue>
    </source>
</reference>
<evidence type="ECO:0000256" key="2">
    <source>
        <dbReference type="PROSITE-ProRule" id="PRU00176"/>
    </source>
</evidence>
<keyword evidence="6" id="KW-1185">Reference proteome</keyword>
<evidence type="ECO:0000313" key="4">
    <source>
        <dbReference type="EMBL" id="UYV75187.1"/>
    </source>
</evidence>